<dbReference type="Proteomes" id="UP001497644">
    <property type="component" value="Chromosome 10"/>
</dbReference>
<name>A0AAV2N600_9HYME</name>
<dbReference type="AlphaFoldDB" id="A0AAV2N600"/>
<accession>A0AAV2N600</accession>
<sequence length="71" mass="7538">MDLRGGWHNGATNAQPPPYCRTAANPSGQTAYTDHSILAVALATGLSTLNGTTLERAEELCRIMVSSRHQG</sequence>
<proteinExistence type="predicted"/>
<dbReference type="EMBL" id="OZ034833">
    <property type="protein sequence ID" value="CAL1674906.1"/>
    <property type="molecule type" value="Genomic_DNA"/>
</dbReference>
<evidence type="ECO:0000313" key="1">
    <source>
        <dbReference type="EMBL" id="CAL1674906.1"/>
    </source>
</evidence>
<keyword evidence="2" id="KW-1185">Reference proteome</keyword>
<protein>
    <submittedName>
        <fullName evidence="1">Uncharacterized protein</fullName>
    </submittedName>
</protein>
<organism evidence="1 2">
    <name type="scientific">Lasius platythorax</name>
    <dbReference type="NCBI Taxonomy" id="488582"/>
    <lineage>
        <taxon>Eukaryota</taxon>
        <taxon>Metazoa</taxon>
        <taxon>Ecdysozoa</taxon>
        <taxon>Arthropoda</taxon>
        <taxon>Hexapoda</taxon>
        <taxon>Insecta</taxon>
        <taxon>Pterygota</taxon>
        <taxon>Neoptera</taxon>
        <taxon>Endopterygota</taxon>
        <taxon>Hymenoptera</taxon>
        <taxon>Apocrita</taxon>
        <taxon>Aculeata</taxon>
        <taxon>Formicoidea</taxon>
        <taxon>Formicidae</taxon>
        <taxon>Formicinae</taxon>
        <taxon>Lasius</taxon>
        <taxon>Lasius</taxon>
    </lineage>
</organism>
<gene>
    <name evidence="1" type="ORF">LPLAT_LOCUS1432</name>
</gene>
<evidence type="ECO:0000313" key="2">
    <source>
        <dbReference type="Proteomes" id="UP001497644"/>
    </source>
</evidence>
<reference evidence="1" key="1">
    <citation type="submission" date="2024-04" db="EMBL/GenBank/DDBJ databases">
        <authorList>
            <consortium name="Molecular Ecology Group"/>
        </authorList>
    </citation>
    <scope>NUCLEOTIDE SEQUENCE</scope>
</reference>